<evidence type="ECO:0000256" key="1">
    <source>
        <dbReference type="SAM" id="MobiDB-lite"/>
    </source>
</evidence>
<reference evidence="2" key="1">
    <citation type="submission" date="2021-01" db="EMBL/GenBank/DDBJ databases">
        <authorList>
            <consortium name="Genoscope - CEA"/>
            <person name="William W."/>
        </authorList>
    </citation>
    <scope>NUCLEOTIDE SEQUENCE</scope>
</reference>
<evidence type="ECO:0000313" key="3">
    <source>
        <dbReference type="Proteomes" id="UP000692954"/>
    </source>
</evidence>
<dbReference type="Proteomes" id="UP000692954">
    <property type="component" value="Unassembled WGS sequence"/>
</dbReference>
<dbReference type="EMBL" id="CAJJDN010000010">
    <property type="protein sequence ID" value="CAD8056277.1"/>
    <property type="molecule type" value="Genomic_DNA"/>
</dbReference>
<keyword evidence="3" id="KW-1185">Reference proteome</keyword>
<feature type="compositionally biased region" description="Polar residues" evidence="1">
    <location>
        <begin position="64"/>
        <end position="74"/>
    </location>
</feature>
<proteinExistence type="predicted"/>
<gene>
    <name evidence="2" type="ORF">PSON_ATCC_30995.1.T0100157</name>
</gene>
<sequence length="82" mass="9385">MGCHIQKHQYTKDDIIISSPPPTVPSTHEIILIPYALDEQHPASRMPVQICWNSEGQRTKEQSSEISNSLSPNINFKKRQEE</sequence>
<feature type="region of interest" description="Disordered" evidence="1">
    <location>
        <begin position="54"/>
        <end position="82"/>
    </location>
</feature>
<comment type="caution">
    <text evidence="2">The sequence shown here is derived from an EMBL/GenBank/DDBJ whole genome shotgun (WGS) entry which is preliminary data.</text>
</comment>
<organism evidence="2 3">
    <name type="scientific">Paramecium sonneborni</name>
    <dbReference type="NCBI Taxonomy" id="65129"/>
    <lineage>
        <taxon>Eukaryota</taxon>
        <taxon>Sar</taxon>
        <taxon>Alveolata</taxon>
        <taxon>Ciliophora</taxon>
        <taxon>Intramacronucleata</taxon>
        <taxon>Oligohymenophorea</taxon>
        <taxon>Peniculida</taxon>
        <taxon>Parameciidae</taxon>
        <taxon>Paramecium</taxon>
    </lineage>
</organism>
<accession>A0A8S1KN96</accession>
<name>A0A8S1KN96_9CILI</name>
<protein>
    <submittedName>
        <fullName evidence="2">Uncharacterized protein</fullName>
    </submittedName>
</protein>
<dbReference type="AlphaFoldDB" id="A0A8S1KN96"/>
<dbReference type="OrthoDB" id="303645at2759"/>
<evidence type="ECO:0000313" key="2">
    <source>
        <dbReference type="EMBL" id="CAD8056277.1"/>
    </source>
</evidence>